<dbReference type="PROSITE" id="PS51512">
    <property type="entry name" value="DFDF"/>
    <property type="match status" value="1"/>
</dbReference>
<feature type="region of interest" description="Disordered" evidence="5">
    <location>
        <begin position="209"/>
        <end position="231"/>
    </location>
</feature>
<dbReference type="InterPro" id="IPR019050">
    <property type="entry name" value="FDF_dom"/>
</dbReference>
<dbReference type="Gene3D" id="3.40.50.10260">
    <property type="entry name" value="YjeF N-terminal domain"/>
    <property type="match status" value="1"/>
</dbReference>
<dbReference type="InterPro" id="IPR036652">
    <property type="entry name" value="YjeF_N_dom_sf"/>
</dbReference>
<sequence>MEDFLGTPVKISFNKPDIHSACGIISEIRAETQLLTIKNAIVIFKGEFIEIPLYNIYGHIIKDIEMISLNDLHIAASNPSLIRNADITNNTYYSDLALSSTPLKQSSKKNSPGSIKSSKKASRHIEPTNHPTTPINQSSDNKSSLYKYNDPALLVINTTRLVPEEGADQYSALQNSQDSSYCPPQTAQNFINSVKSSNINNTNANIHAQSRNSAVSQQTPNSNPSSTKKKSNIFKASKATLQSDSNSWAAQDVAEYNANEFDFEANLKLFDKSKVFEDIRSKDVKDPKHLLVNINRLEKPRTDTNSLRSSNATLLNAAEQLNIAGKSNETSFSQAIKHNTAIIGSNTTAHNTSGSIKHNVPLDFIKSNPANSNSPTNQIKSVRNQNNRFIDLFVSPEQWAKMEFNLGRDVGIGESSLVEVAGKVASQVAVSLLKKNKASKRNQSSIILFVGNGRNGLYGLSTARYLLNIGYTVSVFLAFDQKENIYLISQYLNLVKICGGTILKSLSDLPKSTNFDLIVDSIFTPNDISMSSNQFSAKDPMDVNDISDITSLFYSKPAKNAAIWSSRQLKNVPSLALDFPSLSLLSAVSNNTPNSNYSQSLNANNIQNLLPDSIKTIHSNPLSPQLSNLAISSKNDNIKSKKNGQKQKQNSKSINVKSSREYDNSNNEKKFNDSADSSSSAYNLCSTGSGYSSDSDGDLSYNRSKNFRNNGKNPSHTNLFLNRTILSFGLPSSLLLKDALYIDKIIVADIGIPFSIWPKVLNCPNTLNPTVKSLFSGSDTQCISL</sequence>
<name>A0A1R1Y8G1_9FUNG</name>
<evidence type="ECO:0000256" key="4">
    <source>
        <dbReference type="ARBA" id="ARBA00022490"/>
    </source>
</evidence>
<accession>A0A1R1Y8G1</accession>
<dbReference type="EMBL" id="LSSM01002120">
    <property type="protein sequence ID" value="OMJ22996.1"/>
    <property type="molecule type" value="Genomic_DNA"/>
</dbReference>
<evidence type="ECO:0000259" key="7">
    <source>
        <dbReference type="PROSITE" id="PS51512"/>
    </source>
</evidence>
<organism evidence="8 9">
    <name type="scientific">Smittium culicis</name>
    <dbReference type="NCBI Taxonomy" id="133412"/>
    <lineage>
        <taxon>Eukaryota</taxon>
        <taxon>Fungi</taxon>
        <taxon>Fungi incertae sedis</taxon>
        <taxon>Zoopagomycota</taxon>
        <taxon>Kickxellomycotina</taxon>
        <taxon>Harpellomycetes</taxon>
        <taxon>Harpellales</taxon>
        <taxon>Legeriomycetaceae</taxon>
        <taxon>Smittium</taxon>
    </lineage>
</organism>
<comment type="similarity">
    <text evidence="2">Belongs to the EDC3 family.</text>
</comment>
<dbReference type="PANTHER" id="PTHR13612:SF0">
    <property type="entry name" value="ENHANCER OF MRNA-DECAPPING PROTEIN 3"/>
    <property type="match status" value="1"/>
</dbReference>
<evidence type="ECO:0000313" key="8">
    <source>
        <dbReference type="EMBL" id="OMJ22996.1"/>
    </source>
</evidence>
<feature type="region of interest" description="Disordered" evidence="5">
    <location>
        <begin position="636"/>
        <end position="679"/>
    </location>
</feature>
<evidence type="ECO:0000256" key="2">
    <source>
        <dbReference type="ARBA" id="ARBA00006610"/>
    </source>
</evidence>
<feature type="compositionally biased region" description="Polar residues" evidence="5">
    <location>
        <begin position="102"/>
        <end position="116"/>
    </location>
</feature>
<feature type="domain" description="DFDF" evidence="7">
    <location>
        <begin position="249"/>
        <end position="285"/>
    </location>
</feature>
<evidence type="ECO:0000259" key="6">
    <source>
        <dbReference type="PROSITE" id="PS51385"/>
    </source>
</evidence>
<feature type="compositionally biased region" description="Basic and acidic residues" evidence="5">
    <location>
        <begin position="658"/>
        <end position="673"/>
    </location>
</feature>
<dbReference type="PROSITE" id="PS51385">
    <property type="entry name" value="YJEF_N"/>
    <property type="match status" value="1"/>
</dbReference>
<dbReference type="SUPFAM" id="SSF64153">
    <property type="entry name" value="YjeF N-terminal domain-like"/>
    <property type="match status" value="1"/>
</dbReference>
<dbReference type="GO" id="GO:0000932">
    <property type="term" value="C:P-body"/>
    <property type="evidence" value="ECO:0007669"/>
    <property type="project" value="UniProtKB-SubCell"/>
</dbReference>
<dbReference type="Pfam" id="PF03853">
    <property type="entry name" value="YjeF_N"/>
    <property type="match status" value="1"/>
</dbReference>
<keyword evidence="9" id="KW-1185">Reference proteome</keyword>
<dbReference type="Proteomes" id="UP000187429">
    <property type="component" value="Unassembled WGS sequence"/>
</dbReference>
<dbReference type="GO" id="GO:0031087">
    <property type="term" value="P:deadenylation-independent decapping of nuclear-transcribed mRNA"/>
    <property type="evidence" value="ECO:0007669"/>
    <property type="project" value="TreeGrafter"/>
</dbReference>
<evidence type="ECO:0000313" key="9">
    <source>
        <dbReference type="Proteomes" id="UP000187429"/>
    </source>
</evidence>
<evidence type="ECO:0000256" key="1">
    <source>
        <dbReference type="ARBA" id="ARBA00004201"/>
    </source>
</evidence>
<dbReference type="GO" id="GO:0003729">
    <property type="term" value="F:mRNA binding"/>
    <property type="evidence" value="ECO:0007669"/>
    <property type="project" value="TreeGrafter"/>
</dbReference>
<feature type="compositionally biased region" description="Low complexity" evidence="5">
    <location>
        <begin position="646"/>
        <end position="657"/>
    </location>
</feature>
<dbReference type="InterPro" id="IPR025762">
    <property type="entry name" value="DFDF"/>
</dbReference>
<reference evidence="9" key="1">
    <citation type="submission" date="2017-01" db="EMBL/GenBank/DDBJ databases">
        <authorList>
            <person name="Wang Y."/>
            <person name="White M."/>
            <person name="Kvist S."/>
            <person name="Moncalvo J.-M."/>
        </authorList>
    </citation>
    <scope>NUCLEOTIDE SEQUENCE [LARGE SCALE GENOMIC DNA]</scope>
    <source>
        <strain evidence="9">ID-206-W2</strain>
    </source>
</reference>
<dbReference type="AlphaFoldDB" id="A0A1R1Y8G1"/>
<dbReference type="Pfam" id="PF09532">
    <property type="entry name" value="FDF"/>
    <property type="match status" value="1"/>
</dbReference>
<comment type="caution">
    <text evidence="8">The sequence shown here is derived from an EMBL/GenBank/DDBJ whole genome shotgun (WGS) entry which is preliminary data.</text>
</comment>
<dbReference type="OrthoDB" id="5598258at2759"/>
<evidence type="ECO:0000256" key="5">
    <source>
        <dbReference type="SAM" id="MobiDB-lite"/>
    </source>
</evidence>
<comment type="subcellular location">
    <subcellularLocation>
        <location evidence="1">Cytoplasm</location>
        <location evidence="1">P-body</location>
    </subcellularLocation>
</comment>
<gene>
    <name evidence="8" type="ORF">AYI69_g5160</name>
</gene>
<proteinExistence type="inferred from homology"/>
<feature type="compositionally biased region" description="Polar residues" evidence="5">
    <location>
        <begin position="129"/>
        <end position="143"/>
    </location>
</feature>
<keyword evidence="4" id="KW-0963">Cytoplasm</keyword>
<feature type="compositionally biased region" description="Polar residues" evidence="5">
    <location>
        <begin position="209"/>
        <end position="218"/>
    </location>
</feature>
<dbReference type="PANTHER" id="PTHR13612">
    <property type="entry name" value="ENHANCER OF MRNA-DECAPPING PROTEIN 3"/>
    <property type="match status" value="1"/>
</dbReference>
<protein>
    <recommendedName>
        <fullName evidence="3">Enhancer of mRNA-decapping protein 3</fullName>
    </recommendedName>
</protein>
<dbReference type="GO" id="GO:0033962">
    <property type="term" value="P:P-body assembly"/>
    <property type="evidence" value="ECO:0007669"/>
    <property type="project" value="TreeGrafter"/>
</dbReference>
<feature type="domain" description="YjeF N-terminal" evidence="6">
    <location>
        <begin position="399"/>
        <end position="523"/>
    </location>
</feature>
<dbReference type="InterPro" id="IPR004443">
    <property type="entry name" value="YjeF_N_dom"/>
</dbReference>
<evidence type="ECO:0000256" key="3">
    <source>
        <dbReference type="ARBA" id="ARBA00015797"/>
    </source>
</evidence>
<feature type="region of interest" description="Disordered" evidence="5">
    <location>
        <begin position="102"/>
        <end position="143"/>
    </location>
</feature>